<feature type="binding site" evidence="2">
    <location>
        <position position="41"/>
    </location>
    <ligand>
        <name>substrate</name>
    </ligand>
</feature>
<evidence type="ECO:0000256" key="2">
    <source>
        <dbReference type="PIRSR" id="PIRSR000705-2"/>
    </source>
</evidence>
<dbReference type="Proteomes" id="UP000004946">
    <property type="component" value="Chromosome"/>
</dbReference>
<dbReference type="Pfam" id="PF01712">
    <property type="entry name" value="dNK"/>
    <property type="match status" value="1"/>
</dbReference>
<dbReference type="Gene3D" id="3.40.50.300">
    <property type="entry name" value="P-loop containing nucleotide triphosphate hydrolases"/>
    <property type="match status" value="1"/>
</dbReference>
<organism evidence="5 6">
    <name type="scientific">Parascardovia denticolens DSM 10105 = JCM 12538</name>
    <dbReference type="NCBI Taxonomy" id="864564"/>
    <lineage>
        <taxon>Bacteria</taxon>
        <taxon>Bacillati</taxon>
        <taxon>Actinomycetota</taxon>
        <taxon>Actinomycetes</taxon>
        <taxon>Bifidobacteriales</taxon>
        <taxon>Bifidobacteriaceae</taxon>
        <taxon>Parascardovia</taxon>
    </lineage>
</organism>
<gene>
    <name evidence="5" type="ORF">HMPREF0620_0448</name>
</gene>
<feature type="binding site" evidence="2">
    <location>
        <position position="103"/>
    </location>
    <ligand>
        <name>substrate</name>
    </ligand>
</feature>
<feature type="binding site" evidence="2">
    <location>
        <position position="53"/>
    </location>
    <ligand>
        <name>substrate</name>
    </ligand>
</feature>
<name>E6K0W2_PARDN</name>
<keyword evidence="3" id="KW-0067">ATP-binding</keyword>
<evidence type="ECO:0000256" key="3">
    <source>
        <dbReference type="PIRSR" id="PIRSR000705-3"/>
    </source>
</evidence>
<dbReference type="SUPFAM" id="SSF52540">
    <property type="entry name" value="P-loop containing nucleoside triphosphate hydrolases"/>
    <property type="match status" value="1"/>
</dbReference>
<feature type="binding site" evidence="3">
    <location>
        <begin position="160"/>
        <end position="164"/>
    </location>
    <ligand>
        <name>ATP</name>
        <dbReference type="ChEBI" id="CHEBI:30616"/>
    </ligand>
</feature>
<dbReference type="eggNOG" id="COG1428">
    <property type="taxonomic scope" value="Bacteria"/>
</dbReference>
<dbReference type="InterPro" id="IPR002624">
    <property type="entry name" value="DCK/DGK"/>
</dbReference>
<feature type="binding site" evidence="2">
    <location>
        <position position="74"/>
    </location>
    <ligand>
        <name>substrate</name>
    </ligand>
</feature>
<dbReference type="PANTHER" id="PTHR10513">
    <property type="entry name" value="DEOXYNUCLEOSIDE KINASE"/>
    <property type="match status" value="1"/>
</dbReference>
<accession>E6K0W2</accession>
<dbReference type="CDD" id="cd01673">
    <property type="entry name" value="dNK"/>
    <property type="match status" value="1"/>
</dbReference>
<dbReference type="EMBL" id="AEON01000001">
    <property type="protein sequence ID" value="EFT83443.1"/>
    <property type="molecule type" value="Genomic_DNA"/>
</dbReference>
<comment type="caution">
    <text evidence="5">The sequence shown here is derived from an EMBL/GenBank/DDBJ whole genome shotgun (WGS) entry which is preliminary data.</text>
</comment>
<dbReference type="AlphaFoldDB" id="E6K0W2"/>
<dbReference type="GO" id="GO:0005524">
    <property type="term" value="F:ATP binding"/>
    <property type="evidence" value="ECO:0007669"/>
    <property type="project" value="UniProtKB-KW"/>
</dbReference>
<dbReference type="PIRSF" id="PIRSF000705">
    <property type="entry name" value="DNK"/>
    <property type="match status" value="1"/>
</dbReference>
<evidence type="ECO:0000259" key="4">
    <source>
        <dbReference type="Pfam" id="PF01712"/>
    </source>
</evidence>
<feature type="domain" description="Deoxynucleoside kinase" evidence="4">
    <location>
        <begin position="14"/>
        <end position="226"/>
    </location>
</feature>
<feature type="binding site" evidence="3">
    <location>
        <begin position="17"/>
        <end position="25"/>
    </location>
    <ligand>
        <name>ATP</name>
        <dbReference type="ChEBI" id="CHEBI:30616"/>
    </ligand>
</feature>
<proteinExistence type="predicted"/>
<keyword evidence="5" id="KW-0808">Transferase</keyword>
<feature type="binding site" evidence="2">
    <location>
        <position position="169"/>
    </location>
    <ligand>
        <name>substrate</name>
    </ligand>
</feature>
<feature type="binding site" evidence="2">
    <location>
        <position position="98"/>
    </location>
    <ligand>
        <name>substrate</name>
    </ligand>
</feature>
<feature type="active site" description="Proton acceptor" evidence="1">
    <location>
        <position position="97"/>
    </location>
</feature>
<dbReference type="InterPro" id="IPR027417">
    <property type="entry name" value="P-loop_NTPase"/>
</dbReference>
<sequence>MQTACKGVSRILLTCAGVISAGKSTLTQILSDELGTKAFFEPVEDNPVLPLFYHGNKLVEEGKAETNPYAFLLQVYFLNRRFAMIKKAMQEDNNILDRSIYEDSIFMKMNTDQGHATEEEWNIYKSLLDNMLEELPYAAKKKSPDLMIFVDVNLETMLYRVKKRGRPFEQVDEDPSLKEYYSTLIDYYADWKDNYKSSALVTIDGNHFDFAENKDHRNQVLDKIESAMVEVGTLSQSDFDRLRSKRYEGVQAF</sequence>
<keyword evidence="3" id="KW-0547">Nucleotide-binding</keyword>
<dbReference type="GO" id="GO:0005737">
    <property type="term" value="C:cytoplasm"/>
    <property type="evidence" value="ECO:0007669"/>
    <property type="project" value="TreeGrafter"/>
</dbReference>
<dbReference type="InterPro" id="IPR031314">
    <property type="entry name" value="DNK_dom"/>
</dbReference>
<dbReference type="EC" id="2.7.1.-" evidence="5"/>
<dbReference type="GO" id="GO:0019136">
    <property type="term" value="F:deoxynucleoside kinase activity"/>
    <property type="evidence" value="ECO:0007669"/>
    <property type="project" value="InterPro"/>
</dbReference>
<evidence type="ECO:0000256" key="1">
    <source>
        <dbReference type="PIRSR" id="PIRSR000705-1"/>
    </source>
</evidence>
<dbReference type="InterPro" id="IPR050566">
    <property type="entry name" value="Deoxyribonucleoside_kinase"/>
</dbReference>
<evidence type="ECO:0000313" key="6">
    <source>
        <dbReference type="Proteomes" id="UP000004946"/>
    </source>
</evidence>
<reference evidence="5 6" key="1">
    <citation type="submission" date="2010-12" db="EMBL/GenBank/DDBJ databases">
        <authorList>
            <person name="Muzny D."/>
            <person name="Qin X."/>
            <person name="Buhay C."/>
            <person name="Dugan-Rocha S."/>
            <person name="Ding Y."/>
            <person name="Chen G."/>
            <person name="Hawes A."/>
            <person name="Holder M."/>
            <person name="Jhangiani S."/>
            <person name="Johnson A."/>
            <person name="Khan Z."/>
            <person name="Li Z."/>
            <person name="Liu W."/>
            <person name="Liu X."/>
            <person name="Perez L."/>
            <person name="Shen H."/>
            <person name="Wang Q."/>
            <person name="Watt J."/>
            <person name="Xi L."/>
            <person name="Xin Y."/>
            <person name="Zhou J."/>
            <person name="Deng J."/>
            <person name="Jiang H."/>
            <person name="Liu Y."/>
            <person name="Qu J."/>
            <person name="Song X.-Z."/>
            <person name="Zhang L."/>
            <person name="Villasana D."/>
            <person name="Johnson A."/>
            <person name="Liu J."/>
            <person name="Liyanage D."/>
            <person name="Lorensuhewa L."/>
            <person name="Robinson T."/>
            <person name="Song A."/>
            <person name="Song B.-B."/>
            <person name="Dinh H."/>
            <person name="Thornton R."/>
            <person name="Coyle M."/>
            <person name="Francisco L."/>
            <person name="Jackson L."/>
            <person name="Javaid M."/>
            <person name="Korchina V."/>
            <person name="Kovar C."/>
            <person name="Mata R."/>
            <person name="Mathew T."/>
            <person name="Ngo R."/>
            <person name="Nguyen L."/>
            <person name="Nguyen N."/>
            <person name="Okwuonu G."/>
            <person name="Ongeri F."/>
            <person name="Pham C."/>
            <person name="Simmons D."/>
            <person name="Wilczek-Boney K."/>
            <person name="Hale W."/>
            <person name="Jakkamsetti A."/>
            <person name="Pham P."/>
            <person name="Ruth R."/>
            <person name="San Lucas F."/>
            <person name="Warren J."/>
            <person name="Zhang J."/>
            <person name="Zhao Z."/>
            <person name="Zhou C."/>
            <person name="Zhu D."/>
            <person name="Lee S."/>
            <person name="Bess C."/>
            <person name="Blankenburg K."/>
            <person name="Forbes L."/>
            <person name="Fu Q."/>
            <person name="Gubbala S."/>
            <person name="Hirani K."/>
            <person name="Jayaseelan J.C."/>
            <person name="Lara F."/>
            <person name="Munidasa M."/>
            <person name="Palculict T."/>
            <person name="Patil S."/>
            <person name="Pu L.-L."/>
            <person name="Saada N."/>
            <person name="Tang L."/>
            <person name="Weissenberger G."/>
            <person name="Zhu Y."/>
            <person name="Hemphill L."/>
            <person name="Shang Y."/>
            <person name="Youmans B."/>
            <person name="Ayvaz T."/>
            <person name="Ross M."/>
            <person name="Santibanez J."/>
            <person name="Aqrawi P."/>
            <person name="Gross S."/>
            <person name="Joshi V."/>
            <person name="Fowler G."/>
            <person name="Nazareth L."/>
            <person name="Reid J."/>
            <person name="Worley K."/>
            <person name="Petrosino J."/>
            <person name="Highlander S."/>
            <person name="Gibbs R."/>
        </authorList>
    </citation>
    <scope>NUCLEOTIDE SEQUENCE [LARGE SCALE GENOMIC DNA]</scope>
    <source>
        <strain evidence="5 6">DSM 10105</strain>
    </source>
</reference>
<keyword evidence="6" id="KW-1185">Reference proteome</keyword>
<protein>
    <submittedName>
        <fullName evidence="5">Deoxynucleoside kinase</fullName>
        <ecNumber evidence="5">2.7.1.-</ecNumber>
    </submittedName>
</protein>
<dbReference type="HOGENOM" id="CLU_030466_2_1_11"/>
<dbReference type="PANTHER" id="PTHR10513:SF35">
    <property type="entry name" value="DEOXYADENOSINE KINASE"/>
    <property type="match status" value="1"/>
</dbReference>
<evidence type="ECO:0000313" key="5">
    <source>
        <dbReference type="EMBL" id="EFT83443.1"/>
    </source>
</evidence>
<keyword evidence="5" id="KW-0418">Kinase</keyword>